<dbReference type="InterPro" id="IPR012809">
    <property type="entry name" value="ECF_CbiQ"/>
</dbReference>
<evidence type="ECO:0000313" key="8">
    <source>
        <dbReference type="EMBL" id="OSQ35667.1"/>
    </source>
</evidence>
<dbReference type="InterPro" id="IPR051611">
    <property type="entry name" value="ECF_transporter_component"/>
</dbReference>
<dbReference type="PANTHER" id="PTHR34857">
    <property type="entry name" value="SLL0384 PROTEIN"/>
    <property type="match status" value="1"/>
</dbReference>
<keyword evidence="4 7" id="KW-0812">Transmembrane</keyword>
<evidence type="ECO:0000256" key="5">
    <source>
        <dbReference type="ARBA" id="ARBA00022989"/>
    </source>
</evidence>
<dbReference type="GO" id="GO:0006824">
    <property type="term" value="P:cobalt ion transport"/>
    <property type="evidence" value="ECO:0007669"/>
    <property type="project" value="InterPro"/>
</dbReference>
<comment type="subcellular location">
    <subcellularLocation>
        <location evidence="1">Cell membrane</location>
        <topology evidence="1">Multi-pass membrane protein</topology>
    </subcellularLocation>
</comment>
<name>A0A1Y2KVY6_9PROT</name>
<dbReference type="STRING" id="1293891.TMES_20420"/>
<protein>
    <recommendedName>
        <fullName evidence="10">Cobalt ABC transporter permease</fullName>
    </recommendedName>
</protein>
<dbReference type="Pfam" id="PF02361">
    <property type="entry name" value="CbiQ"/>
    <property type="match status" value="1"/>
</dbReference>
<evidence type="ECO:0008006" key="10">
    <source>
        <dbReference type="Google" id="ProtNLM"/>
    </source>
</evidence>
<dbReference type="AlphaFoldDB" id="A0A1Y2KVY6"/>
<feature type="transmembrane region" description="Helical" evidence="7">
    <location>
        <begin position="104"/>
        <end position="126"/>
    </location>
</feature>
<accession>A0A1Y2KVY6</accession>
<keyword evidence="9" id="KW-1185">Reference proteome</keyword>
<dbReference type="CDD" id="cd16914">
    <property type="entry name" value="EcfT"/>
    <property type="match status" value="1"/>
</dbReference>
<proteinExistence type="inferred from homology"/>
<comment type="similarity">
    <text evidence="2">Belongs to the CbiQ family.</text>
</comment>
<evidence type="ECO:0000256" key="1">
    <source>
        <dbReference type="ARBA" id="ARBA00004651"/>
    </source>
</evidence>
<keyword evidence="5 7" id="KW-1133">Transmembrane helix</keyword>
<dbReference type="InterPro" id="IPR003339">
    <property type="entry name" value="ABC/ECF_trnsptr_transmembrane"/>
</dbReference>
<keyword evidence="3" id="KW-1003">Cell membrane</keyword>
<gene>
    <name evidence="8" type="ORF">TMES_20420</name>
</gene>
<evidence type="ECO:0000256" key="7">
    <source>
        <dbReference type="SAM" id="Phobius"/>
    </source>
</evidence>
<evidence type="ECO:0000256" key="3">
    <source>
        <dbReference type="ARBA" id="ARBA00022475"/>
    </source>
</evidence>
<evidence type="ECO:0000313" key="9">
    <source>
        <dbReference type="Proteomes" id="UP000193391"/>
    </source>
</evidence>
<feature type="transmembrane region" description="Helical" evidence="7">
    <location>
        <begin position="20"/>
        <end position="53"/>
    </location>
</feature>
<evidence type="ECO:0000256" key="6">
    <source>
        <dbReference type="ARBA" id="ARBA00023136"/>
    </source>
</evidence>
<organism evidence="8 9">
    <name type="scientific">Thalassospira mesophila</name>
    <dbReference type="NCBI Taxonomy" id="1293891"/>
    <lineage>
        <taxon>Bacteria</taxon>
        <taxon>Pseudomonadati</taxon>
        <taxon>Pseudomonadota</taxon>
        <taxon>Alphaproteobacteria</taxon>
        <taxon>Rhodospirillales</taxon>
        <taxon>Thalassospiraceae</taxon>
        <taxon>Thalassospira</taxon>
    </lineage>
</organism>
<keyword evidence="6 7" id="KW-0472">Membrane</keyword>
<comment type="caution">
    <text evidence="8">The sequence shown here is derived from an EMBL/GenBank/DDBJ whole genome shotgun (WGS) entry which is preliminary data.</text>
</comment>
<sequence>MSPASQNTATGMIGPVDPRFRIICTIIFAVFVVSAASWQAVVATIVAAAVMVALSLPEWRKTLRRVLAMDGFIFATLLLLPFTYPGDTVFTLWGHAASQQGINQAIMIGLKANAVIFMVMAFLGALGSTDLGRGMMGLYMPTKLTTLLMFTVRYIDVLHHEYLRLRQAMRARAFHLRSNRHSWKMMGYLVGMLLVRAHDRSERIVWAMKCRGFHGHFHFTHLSHPVKADYIFLLVMAVLLAALITLEVLCPPLL</sequence>
<reference evidence="8 9" key="1">
    <citation type="submission" date="2014-03" db="EMBL/GenBank/DDBJ databases">
        <title>The draft genome sequence of Thalassospira mesophila JCM 18969.</title>
        <authorList>
            <person name="Lai Q."/>
            <person name="Shao Z."/>
        </authorList>
    </citation>
    <scope>NUCLEOTIDE SEQUENCE [LARGE SCALE GENOMIC DNA]</scope>
    <source>
        <strain evidence="8 9">JCM 18969</strain>
    </source>
</reference>
<dbReference type="Proteomes" id="UP000193391">
    <property type="component" value="Unassembled WGS sequence"/>
</dbReference>
<dbReference type="PANTHER" id="PTHR34857:SF2">
    <property type="entry name" value="SLL0384 PROTEIN"/>
    <property type="match status" value="1"/>
</dbReference>
<evidence type="ECO:0000256" key="4">
    <source>
        <dbReference type="ARBA" id="ARBA00022692"/>
    </source>
</evidence>
<dbReference type="EMBL" id="JFKA01000016">
    <property type="protein sequence ID" value="OSQ35667.1"/>
    <property type="molecule type" value="Genomic_DNA"/>
</dbReference>
<evidence type="ECO:0000256" key="2">
    <source>
        <dbReference type="ARBA" id="ARBA00008564"/>
    </source>
</evidence>
<dbReference type="NCBIfam" id="TIGR02454">
    <property type="entry name" value="ECF_T_CbiQ"/>
    <property type="match status" value="1"/>
</dbReference>
<dbReference type="GO" id="GO:0043190">
    <property type="term" value="C:ATP-binding cassette (ABC) transporter complex"/>
    <property type="evidence" value="ECO:0007669"/>
    <property type="project" value="InterPro"/>
</dbReference>
<feature type="transmembrane region" description="Helical" evidence="7">
    <location>
        <begin position="65"/>
        <end position="84"/>
    </location>
</feature>
<feature type="transmembrane region" description="Helical" evidence="7">
    <location>
        <begin position="230"/>
        <end position="250"/>
    </location>
</feature>